<dbReference type="EMBL" id="BLXT01004955">
    <property type="protein sequence ID" value="GFO18427.1"/>
    <property type="molecule type" value="Genomic_DNA"/>
</dbReference>
<dbReference type="AlphaFoldDB" id="A0AAV4BGA5"/>
<dbReference type="Proteomes" id="UP000735302">
    <property type="component" value="Unassembled WGS sequence"/>
</dbReference>
<comment type="caution">
    <text evidence="1">The sequence shown here is derived from an EMBL/GenBank/DDBJ whole genome shotgun (WGS) entry which is preliminary data.</text>
</comment>
<accession>A0AAV4BGA5</accession>
<evidence type="ECO:0000313" key="2">
    <source>
        <dbReference type="Proteomes" id="UP000735302"/>
    </source>
</evidence>
<organism evidence="1 2">
    <name type="scientific">Plakobranchus ocellatus</name>
    <dbReference type="NCBI Taxonomy" id="259542"/>
    <lineage>
        <taxon>Eukaryota</taxon>
        <taxon>Metazoa</taxon>
        <taxon>Spiralia</taxon>
        <taxon>Lophotrochozoa</taxon>
        <taxon>Mollusca</taxon>
        <taxon>Gastropoda</taxon>
        <taxon>Heterobranchia</taxon>
        <taxon>Euthyneura</taxon>
        <taxon>Panpulmonata</taxon>
        <taxon>Sacoglossa</taxon>
        <taxon>Placobranchoidea</taxon>
        <taxon>Plakobranchidae</taxon>
        <taxon>Plakobranchus</taxon>
    </lineage>
</organism>
<keyword evidence="2" id="KW-1185">Reference proteome</keyword>
<gene>
    <name evidence="1" type="ORF">PoB_004493200</name>
</gene>
<name>A0AAV4BGA5_9GAST</name>
<protein>
    <submittedName>
        <fullName evidence="1">Uncharacterized protein</fullName>
    </submittedName>
</protein>
<sequence length="119" mass="14161">MATPLKEEDRLQYTVNKWLTPATYMKELESTPKMLVNKLKDFLNITDVSVFHHETEKEHAFCNYIKPSHLHLLIRSQQRNIREVPKYRSLERCMKQQYTNVTYSLEKSSPTPTKFMLIA</sequence>
<evidence type="ECO:0000313" key="1">
    <source>
        <dbReference type="EMBL" id="GFO18427.1"/>
    </source>
</evidence>
<proteinExistence type="predicted"/>
<reference evidence="1 2" key="1">
    <citation type="journal article" date="2021" name="Elife">
        <title>Chloroplast acquisition without the gene transfer in kleptoplastic sea slugs, Plakobranchus ocellatus.</title>
        <authorList>
            <person name="Maeda T."/>
            <person name="Takahashi S."/>
            <person name="Yoshida T."/>
            <person name="Shimamura S."/>
            <person name="Takaki Y."/>
            <person name="Nagai Y."/>
            <person name="Toyoda A."/>
            <person name="Suzuki Y."/>
            <person name="Arimoto A."/>
            <person name="Ishii H."/>
            <person name="Satoh N."/>
            <person name="Nishiyama T."/>
            <person name="Hasebe M."/>
            <person name="Maruyama T."/>
            <person name="Minagawa J."/>
            <person name="Obokata J."/>
            <person name="Shigenobu S."/>
        </authorList>
    </citation>
    <scope>NUCLEOTIDE SEQUENCE [LARGE SCALE GENOMIC DNA]</scope>
</reference>